<evidence type="ECO:0000313" key="2">
    <source>
        <dbReference type="Proteomes" id="UP000828390"/>
    </source>
</evidence>
<dbReference type="EMBL" id="JAIWYP010000015">
    <property type="protein sequence ID" value="KAH3702350.1"/>
    <property type="molecule type" value="Genomic_DNA"/>
</dbReference>
<dbReference type="Proteomes" id="UP000828390">
    <property type="component" value="Unassembled WGS sequence"/>
</dbReference>
<reference evidence="1" key="2">
    <citation type="submission" date="2020-11" db="EMBL/GenBank/DDBJ databases">
        <authorList>
            <person name="McCartney M.A."/>
            <person name="Auch B."/>
            <person name="Kono T."/>
            <person name="Mallez S."/>
            <person name="Becker A."/>
            <person name="Gohl D.M."/>
            <person name="Silverstein K.A.T."/>
            <person name="Koren S."/>
            <person name="Bechman K.B."/>
            <person name="Herman A."/>
            <person name="Abrahante J.E."/>
            <person name="Garbe J."/>
        </authorList>
    </citation>
    <scope>NUCLEOTIDE SEQUENCE</scope>
    <source>
        <strain evidence="1">Duluth1</strain>
        <tissue evidence="1">Whole animal</tissue>
    </source>
</reference>
<gene>
    <name evidence="1" type="ORF">DPMN_077365</name>
</gene>
<name>A0A9D3YP42_DREPO</name>
<comment type="caution">
    <text evidence="1">The sequence shown here is derived from an EMBL/GenBank/DDBJ whole genome shotgun (WGS) entry which is preliminary data.</text>
</comment>
<dbReference type="AlphaFoldDB" id="A0A9D3YP42"/>
<keyword evidence="2" id="KW-1185">Reference proteome</keyword>
<accession>A0A9D3YP42</accession>
<evidence type="ECO:0000313" key="1">
    <source>
        <dbReference type="EMBL" id="KAH3702350.1"/>
    </source>
</evidence>
<organism evidence="1 2">
    <name type="scientific">Dreissena polymorpha</name>
    <name type="common">Zebra mussel</name>
    <name type="synonym">Mytilus polymorpha</name>
    <dbReference type="NCBI Taxonomy" id="45954"/>
    <lineage>
        <taxon>Eukaryota</taxon>
        <taxon>Metazoa</taxon>
        <taxon>Spiralia</taxon>
        <taxon>Lophotrochozoa</taxon>
        <taxon>Mollusca</taxon>
        <taxon>Bivalvia</taxon>
        <taxon>Autobranchia</taxon>
        <taxon>Heteroconchia</taxon>
        <taxon>Euheterodonta</taxon>
        <taxon>Imparidentia</taxon>
        <taxon>Neoheterodontei</taxon>
        <taxon>Myida</taxon>
        <taxon>Dreissenoidea</taxon>
        <taxon>Dreissenidae</taxon>
        <taxon>Dreissena</taxon>
    </lineage>
</organism>
<protein>
    <submittedName>
        <fullName evidence="1">Uncharacterized protein</fullName>
    </submittedName>
</protein>
<sequence length="127" mass="14209">MDMSCYSVIWAEADTGRGANEIASGLIAVLYSIKETHPDVNKITLWSDLSVSLNCNSAMTLALKLFMNTREVEEIVQRFCCPGHSEIQEVDNVHSGIEKVLKCEVYSPVSLIRAMKTVRRKADFNII</sequence>
<reference evidence="1" key="1">
    <citation type="journal article" date="2019" name="bioRxiv">
        <title>The Genome of the Zebra Mussel, Dreissena polymorpha: A Resource for Invasive Species Research.</title>
        <authorList>
            <person name="McCartney M.A."/>
            <person name="Auch B."/>
            <person name="Kono T."/>
            <person name="Mallez S."/>
            <person name="Zhang Y."/>
            <person name="Obille A."/>
            <person name="Becker A."/>
            <person name="Abrahante J.E."/>
            <person name="Garbe J."/>
            <person name="Badalamenti J.P."/>
            <person name="Herman A."/>
            <person name="Mangelson H."/>
            <person name="Liachko I."/>
            <person name="Sullivan S."/>
            <person name="Sone E.D."/>
            <person name="Koren S."/>
            <person name="Silverstein K.A.T."/>
            <person name="Beckman K.B."/>
            <person name="Gohl D.M."/>
        </authorList>
    </citation>
    <scope>NUCLEOTIDE SEQUENCE</scope>
    <source>
        <strain evidence="1">Duluth1</strain>
        <tissue evidence="1">Whole animal</tissue>
    </source>
</reference>
<proteinExistence type="predicted"/>